<dbReference type="InterPro" id="IPR045518">
    <property type="entry name" value="2EXR"/>
</dbReference>
<dbReference type="AlphaFoldDB" id="A0A8H8BSM2"/>
<name>A0A8H8BSM2_9HELO</name>
<dbReference type="Proteomes" id="UP000664132">
    <property type="component" value="Unassembled WGS sequence"/>
</dbReference>
<feature type="region of interest" description="Disordered" evidence="1">
    <location>
        <begin position="18"/>
        <end position="39"/>
    </location>
</feature>
<proteinExistence type="predicted"/>
<dbReference type="Pfam" id="PF20150">
    <property type="entry name" value="2EXR"/>
    <property type="match status" value="1"/>
</dbReference>
<sequence>MLKNRRFRLDLFKRLTRKGKGSKSASPSSTRVNSSSSLILTPHSSNDASVAKSEQSLDVLVQSFSEMALTKFTKFPELPIELRRLIFLYSLPKEIRILPVAVTLKEADEEFGLYFTFALSPIQRPLPLSAPKDHFDTALLCACRESREVYLENNKSKLPAGFKSIIHYNPEHTMVLIQNFEDLQMNRHFAEGIRKSWRKQKWITEIKQLAVPIWAFLVDFDMMESLWEDDGYGGMMRIFESLDRWIGIISPGDLSKGREKTQKGHMKIMADVVQRELKTYRREINPSYKVPLVEVFEVIGYKGNGAY</sequence>
<dbReference type="OrthoDB" id="3541200at2759"/>
<comment type="caution">
    <text evidence="3">The sequence shown here is derived from an EMBL/GenBank/DDBJ whole genome shotgun (WGS) entry which is preliminary data.</text>
</comment>
<evidence type="ECO:0000313" key="4">
    <source>
        <dbReference type="Proteomes" id="UP000664132"/>
    </source>
</evidence>
<dbReference type="PANTHER" id="PTHR35910:SF6">
    <property type="entry name" value="2EXR DOMAIN-CONTAINING PROTEIN"/>
    <property type="match status" value="1"/>
</dbReference>
<evidence type="ECO:0000259" key="2">
    <source>
        <dbReference type="Pfam" id="PF20150"/>
    </source>
</evidence>
<protein>
    <recommendedName>
        <fullName evidence="2">2EXR domain-containing protein</fullName>
    </recommendedName>
</protein>
<keyword evidence="4" id="KW-1185">Reference proteome</keyword>
<organism evidence="3 4">
    <name type="scientific">Cadophora malorum</name>
    <dbReference type="NCBI Taxonomy" id="108018"/>
    <lineage>
        <taxon>Eukaryota</taxon>
        <taxon>Fungi</taxon>
        <taxon>Dikarya</taxon>
        <taxon>Ascomycota</taxon>
        <taxon>Pezizomycotina</taxon>
        <taxon>Leotiomycetes</taxon>
        <taxon>Helotiales</taxon>
        <taxon>Ploettnerulaceae</taxon>
        <taxon>Cadophora</taxon>
    </lineage>
</organism>
<accession>A0A8H8BSM2</accession>
<gene>
    <name evidence="3" type="ORF">IFR04_004184</name>
</gene>
<evidence type="ECO:0000256" key="1">
    <source>
        <dbReference type="SAM" id="MobiDB-lite"/>
    </source>
</evidence>
<evidence type="ECO:0000313" key="3">
    <source>
        <dbReference type="EMBL" id="KAG4422706.1"/>
    </source>
</evidence>
<dbReference type="PANTHER" id="PTHR35910">
    <property type="entry name" value="2EXR DOMAIN-CONTAINING PROTEIN"/>
    <property type="match status" value="1"/>
</dbReference>
<dbReference type="EMBL" id="JAFJYH010000045">
    <property type="protein sequence ID" value="KAG4422706.1"/>
    <property type="molecule type" value="Genomic_DNA"/>
</dbReference>
<feature type="domain" description="2EXR" evidence="2">
    <location>
        <begin position="72"/>
        <end position="172"/>
    </location>
</feature>
<reference evidence="3" key="1">
    <citation type="submission" date="2021-02" db="EMBL/GenBank/DDBJ databases">
        <title>Genome sequence Cadophora malorum strain M34.</title>
        <authorList>
            <person name="Stefanovic E."/>
            <person name="Vu D."/>
            <person name="Scully C."/>
            <person name="Dijksterhuis J."/>
            <person name="Roader J."/>
            <person name="Houbraken J."/>
        </authorList>
    </citation>
    <scope>NUCLEOTIDE SEQUENCE</scope>
    <source>
        <strain evidence="3">M34</strain>
    </source>
</reference>
<feature type="compositionally biased region" description="Low complexity" evidence="1">
    <location>
        <begin position="22"/>
        <end position="39"/>
    </location>
</feature>